<keyword evidence="2" id="KW-0805">Transcription regulation</keyword>
<dbReference type="GO" id="GO:0005829">
    <property type="term" value="C:cytosol"/>
    <property type="evidence" value="ECO:0007669"/>
    <property type="project" value="TreeGrafter"/>
</dbReference>
<dbReference type="PANTHER" id="PTHR30419:SF8">
    <property type="entry name" value="NITROGEN ASSIMILATION TRANSCRIPTIONAL ACTIVATOR-RELATED"/>
    <property type="match status" value="1"/>
</dbReference>
<dbReference type="OrthoDB" id="9803735at2"/>
<keyword evidence="7" id="KW-1185">Reference proteome</keyword>
<dbReference type="Pfam" id="PF03466">
    <property type="entry name" value="LysR_substrate"/>
    <property type="match status" value="1"/>
</dbReference>
<gene>
    <name evidence="6" type="ORF">KCTCHS21_43100</name>
</gene>
<organism evidence="6 7">
    <name type="scientific">Cohnella abietis</name>
    <dbReference type="NCBI Taxonomy" id="2507935"/>
    <lineage>
        <taxon>Bacteria</taxon>
        <taxon>Bacillati</taxon>
        <taxon>Bacillota</taxon>
        <taxon>Bacilli</taxon>
        <taxon>Bacillales</taxon>
        <taxon>Paenibacillaceae</taxon>
        <taxon>Cohnella</taxon>
    </lineage>
</organism>
<dbReference type="AlphaFoldDB" id="A0A3T1D9Z5"/>
<dbReference type="Gene3D" id="3.40.190.290">
    <property type="match status" value="1"/>
</dbReference>
<dbReference type="InterPro" id="IPR036388">
    <property type="entry name" value="WH-like_DNA-bd_sf"/>
</dbReference>
<comment type="similarity">
    <text evidence="1">Belongs to the LysR transcriptional regulatory family.</text>
</comment>
<proteinExistence type="inferred from homology"/>
<dbReference type="KEGG" id="cohn:KCTCHS21_43100"/>
<name>A0A3T1D9Z5_9BACL</name>
<dbReference type="PANTHER" id="PTHR30419">
    <property type="entry name" value="HTH-TYPE TRANSCRIPTIONAL REGULATOR YBHD"/>
    <property type="match status" value="1"/>
</dbReference>
<dbReference type="InterPro" id="IPR050950">
    <property type="entry name" value="HTH-type_LysR_regulators"/>
</dbReference>
<evidence type="ECO:0000259" key="5">
    <source>
        <dbReference type="PROSITE" id="PS50931"/>
    </source>
</evidence>
<dbReference type="InterPro" id="IPR005119">
    <property type="entry name" value="LysR_subst-bd"/>
</dbReference>
<accession>A0A3T1D9Z5</accession>
<keyword evidence="3" id="KW-0238">DNA-binding</keyword>
<protein>
    <submittedName>
        <fullName evidence="6">LysR family transcriptional regulator</fullName>
    </submittedName>
</protein>
<dbReference type="Pfam" id="PF00126">
    <property type="entry name" value="HTH_1"/>
    <property type="match status" value="1"/>
</dbReference>
<dbReference type="RefSeq" id="WP_130613027.1">
    <property type="nucleotide sequence ID" value="NZ_AP019400.1"/>
</dbReference>
<dbReference type="GO" id="GO:0003677">
    <property type="term" value="F:DNA binding"/>
    <property type="evidence" value="ECO:0007669"/>
    <property type="project" value="UniProtKB-KW"/>
</dbReference>
<dbReference type="FunFam" id="1.10.10.10:FF:000001">
    <property type="entry name" value="LysR family transcriptional regulator"/>
    <property type="match status" value="1"/>
</dbReference>
<dbReference type="InterPro" id="IPR036390">
    <property type="entry name" value="WH_DNA-bd_sf"/>
</dbReference>
<evidence type="ECO:0000256" key="2">
    <source>
        <dbReference type="ARBA" id="ARBA00023015"/>
    </source>
</evidence>
<evidence type="ECO:0000313" key="6">
    <source>
        <dbReference type="EMBL" id="BBI34911.1"/>
    </source>
</evidence>
<dbReference type="SUPFAM" id="SSF53850">
    <property type="entry name" value="Periplasmic binding protein-like II"/>
    <property type="match status" value="1"/>
</dbReference>
<dbReference type="PROSITE" id="PS50931">
    <property type="entry name" value="HTH_LYSR"/>
    <property type="match status" value="1"/>
</dbReference>
<feature type="domain" description="HTH lysR-type" evidence="5">
    <location>
        <begin position="1"/>
        <end position="58"/>
    </location>
</feature>
<keyword evidence="4" id="KW-0804">Transcription</keyword>
<dbReference type="InterPro" id="IPR000847">
    <property type="entry name" value="LysR_HTH_N"/>
</dbReference>
<dbReference type="CDD" id="cd05466">
    <property type="entry name" value="PBP2_LTTR_substrate"/>
    <property type="match status" value="1"/>
</dbReference>
<dbReference type="Gene3D" id="1.10.10.10">
    <property type="entry name" value="Winged helix-like DNA-binding domain superfamily/Winged helix DNA-binding domain"/>
    <property type="match status" value="1"/>
</dbReference>
<sequence>MEIRQLEYFMAICKRLNFTRASEDLGVTQPTLSHQIKALEDEVGTLLFDRIGKKIAITEAGFILLKHSHNIFNSLAGAKEEIQELRKIKQGSLSIGALTGELTQLVTKLLLDFHQSYPQIKLTVIGADDLIERILQNEIDFALTILPVHDERLTTVPLYEEELYLAVSSKHPMAHKQSVHLDEIVTLPLILFPKHYKCRQQIEAACLLKEMSLQPLIETDSPETIIHLIENGAGASVLSKTLLNMYNNARIKMIRIENPAINRQIGLVYHKEKYMGFAAREFMNLLKNTTKDE</sequence>
<dbReference type="GO" id="GO:0003700">
    <property type="term" value="F:DNA-binding transcription factor activity"/>
    <property type="evidence" value="ECO:0007669"/>
    <property type="project" value="InterPro"/>
</dbReference>
<reference evidence="6 7" key="1">
    <citation type="submission" date="2019-01" db="EMBL/GenBank/DDBJ databases">
        <title>Complete genome sequence of Cohnella hallensis HS21 isolated from Korean fir (Abies koreana) rhizospheric soil.</title>
        <authorList>
            <person name="Jiang L."/>
            <person name="Kang S.W."/>
            <person name="Kim S."/>
            <person name="Jung J."/>
            <person name="Kim C.Y."/>
            <person name="Kim D.H."/>
            <person name="Kim S.W."/>
            <person name="Lee J."/>
        </authorList>
    </citation>
    <scope>NUCLEOTIDE SEQUENCE [LARGE SCALE GENOMIC DNA]</scope>
    <source>
        <strain evidence="6 7">HS21</strain>
    </source>
</reference>
<evidence type="ECO:0000256" key="3">
    <source>
        <dbReference type="ARBA" id="ARBA00023125"/>
    </source>
</evidence>
<dbReference type="Proteomes" id="UP000289856">
    <property type="component" value="Chromosome"/>
</dbReference>
<evidence type="ECO:0000256" key="1">
    <source>
        <dbReference type="ARBA" id="ARBA00009437"/>
    </source>
</evidence>
<dbReference type="PRINTS" id="PR00039">
    <property type="entry name" value="HTHLYSR"/>
</dbReference>
<evidence type="ECO:0000313" key="7">
    <source>
        <dbReference type="Proteomes" id="UP000289856"/>
    </source>
</evidence>
<dbReference type="EMBL" id="AP019400">
    <property type="protein sequence ID" value="BBI34911.1"/>
    <property type="molecule type" value="Genomic_DNA"/>
</dbReference>
<dbReference type="SUPFAM" id="SSF46785">
    <property type="entry name" value="Winged helix' DNA-binding domain"/>
    <property type="match status" value="1"/>
</dbReference>
<evidence type="ECO:0000256" key="4">
    <source>
        <dbReference type="ARBA" id="ARBA00023163"/>
    </source>
</evidence>